<evidence type="ECO:0000256" key="7">
    <source>
        <dbReference type="SAM" id="MobiDB-lite"/>
    </source>
</evidence>
<reference evidence="9 10" key="1">
    <citation type="submission" date="2020-02" db="EMBL/GenBank/DDBJ databases">
        <title>Draft genome sequence of Haematococcus lacustris strain NIES-144.</title>
        <authorList>
            <person name="Morimoto D."/>
            <person name="Nakagawa S."/>
            <person name="Yoshida T."/>
            <person name="Sawayama S."/>
        </authorList>
    </citation>
    <scope>NUCLEOTIDE SEQUENCE [LARGE SCALE GENOMIC DNA]</scope>
    <source>
        <strain evidence="9 10">NIES-144</strain>
    </source>
</reference>
<proteinExistence type="predicted"/>
<dbReference type="PANTHER" id="PTHR21490:SF0">
    <property type="entry name" value="ENKURIN"/>
    <property type="match status" value="1"/>
</dbReference>
<organism evidence="9 10">
    <name type="scientific">Haematococcus lacustris</name>
    <name type="common">Green alga</name>
    <name type="synonym">Haematococcus pluvialis</name>
    <dbReference type="NCBI Taxonomy" id="44745"/>
    <lineage>
        <taxon>Eukaryota</taxon>
        <taxon>Viridiplantae</taxon>
        <taxon>Chlorophyta</taxon>
        <taxon>core chlorophytes</taxon>
        <taxon>Chlorophyceae</taxon>
        <taxon>CS clade</taxon>
        <taxon>Chlamydomonadales</taxon>
        <taxon>Haematococcaceae</taxon>
        <taxon>Haematococcus</taxon>
    </lineage>
</organism>
<protein>
    <submittedName>
        <fullName evidence="9">Flagellar associated protein</fullName>
    </submittedName>
</protein>
<dbReference type="GO" id="GO:0005516">
    <property type="term" value="F:calmodulin binding"/>
    <property type="evidence" value="ECO:0007669"/>
    <property type="project" value="TreeGrafter"/>
</dbReference>
<dbReference type="Proteomes" id="UP000485058">
    <property type="component" value="Unassembled WGS sequence"/>
</dbReference>
<dbReference type="Pfam" id="PF13864">
    <property type="entry name" value="Enkurin"/>
    <property type="match status" value="1"/>
</dbReference>
<evidence type="ECO:0000256" key="4">
    <source>
        <dbReference type="ARBA" id="ARBA00023212"/>
    </source>
</evidence>
<sequence>MSVCVTSKPPSNPKTKLRPPVPAKEDAPVMGLQSNKNFITTNAVQVILAKPQKVPQEEFVWTMRPGYGSTPLYLRRNKQRVAYEKEQFEQYVRMRQEPAANASVSQLSSSERSELLRHLKRKWASLNDAYQRLPLSTDSEQKKHRKEELERMLAETEKDIKTLERGETVLVVDE</sequence>
<keyword evidence="5" id="KW-0966">Cell projection</keyword>
<keyword evidence="9" id="KW-0282">Flagellum</keyword>
<dbReference type="GO" id="GO:0005929">
    <property type="term" value="C:cilium"/>
    <property type="evidence" value="ECO:0007669"/>
    <property type="project" value="UniProtKB-SubCell"/>
</dbReference>
<feature type="region of interest" description="Disordered" evidence="7">
    <location>
        <begin position="1"/>
        <end position="28"/>
    </location>
</feature>
<gene>
    <name evidence="9" type="ORF">HaLaN_01650</name>
</gene>
<feature type="non-terminal residue" evidence="9">
    <location>
        <position position="1"/>
    </location>
</feature>
<evidence type="ECO:0000256" key="6">
    <source>
        <dbReference type="SAM" id="Coils"/>
    </source>
</evidence>
<evidence type="ECO:0000256" key="5">
    <source>
        <dbReference type="ARBA" id="ARBA00023273"/>
    </source>
</evidence>
<evidence type="ECO:0000256" key="3">
    <source>
        <dbReference type="ARBA" id="ARBA00022490"/>
    </source>
</evidence>
<keyword evidence="6" id="KW-0175">Coiled coil</keyword>
<evidence type="ECO:0000313" key="10">
    <source>
        <dbReference type="Proteomes" id="UP000485058"/>
    </source>
</evidence>
<evidence type="ECO:0000256" key="2">
    <source>
        <dbReference type="ARBA" id="ARBA00004245"/>
    </source>
</evidence>
<dbReference type="EMBL" id="BLLF01000064">
    <property type="protein sequence ID" value="GFH06928.1"/>
    <property type="molecule type" value="Genomic_DNA"/>
</dbReference>
<keyword evidence="9" id="KW-0969">Cilium</keyword>
<evidence type="ECO:0000259" key="8">
    <source>
        <dbReference type="PROSITE" id="PS51665"/>
    </source>
</evidence>
<keyword evidence="3" id="KW-0963">Cytoplasm</keyword>
<comment type="caution">
    <text evidence="9">The sequence shown here is derived from an EMBL/GenBank/DDBJ whole genome shotgun (WGS) entry which is preliminary data.</text>
</comment>
<accession>A0A699YGB6</accession>
<dbReference type="InterPro" id="IPR052102">
    <property type="entry name" value="Enkurin_domain-protein"/>
</dbReference>
<dbReference type="PROSITE" id="PS51665">
    <property type="entry name" value="ENKURIN"/>
    <property type="match status" value="1"/>
</dbReference>
<feature type="domain" description="Enkurin" evidence="8">
    <location>
        <begin position="79"/>
        <end position="171"/>
    </location>
</feature>
<dbReference type="AlphaFoldDB" id="A0A699YGB6"/>
<comment type="subcellular location">
    <subcellularLocation>
        <location evidence="1">Cell projection</location>
        <location evidence="1">Cilium</location>
    </subcellularLocation>
    <subcellularLocation>
        <location evidence="2">Cytoplasm</location>
        <location evidence="2">Cytoskeleton</location>
    </subcellularLocation>
</comment>
<dbReference type="GO" id="GO:0005856">
    <property type="term" value="C:cytoskeleton"/>
    <property type="evidence" value="ECO:0007669"/>
    <property type="project" value="UniProtKB-SubCell"/>
</dbReference>
<feature type="coiled-coil region" evidence="6">
    <location>
        <begin position="139"/>
        <end position="166"/>
    </location>
</feature>
<keyword evidence="4" id="KW-0206">Cytoskeleton</keyword>
<dbReference type="PANTHER" id="PTHR21490">
    <property type="entry name" value="ENKURIN-RELATED"/>
    <property type="match status" value="1"/>
</dbReference>
<keyword evidence="10" id="KW-1185">Reference proteome</keyword>
<dbReference type="InterPro" id="IPR027012">
    <property type="entry name" value="Enkurin_dom"/>
</dbReference>
<evidence type="ECO:0000313" key="9">
    <source>
        <dbReference type="EMBL" id="GFH06928.1"/>
    </source>
</evidence>
<name>A0A699YGB6_HAELA</name>
<evidence type="ECO:0000256" key="1">
    <source>
        <dbReference type="ARBA" id="ARBA00004138"/>
    </source>
</evidence>